<dbReference type="EMBL" id="SWFS01000534">
    <property type="protein sequence ID" value="KAA8898928.1"/>
    <property type="molecule type" value="Genomic_DNA"/>
</dbReference>
<keyword evidence="2" id="KW-1185">Reference proteome</keyword>
<gene>
    <name evidence="1" type="ORF">TRICI_006437</name>
</gene>
<protein>
    <submittedName>
        <fullName evidence="1">Uncharacterized protein</fullName>
    </submittedName>
</protein>
<comment type="caution">
    <text evidence="1">The sequence shown here is derived from an EMBL/GenBank/DDBJ whole genome shotgun (WGS) entry which is preliminary data.</text>
</comment>
<dbReference type="Proteomes" id="UP000761534">
    <property type="component" value="Unassembled WGS sequence"/>
</dbReference>
<accession>A0A642UH67</accession>
<evidence type="ECO:0000313" key="2">
    <source>
        <dbReference type="Proteomes" id="UP000761534"/>
    </source>
</evidence>
<reference evidence="1" key="1">
    <citation type="journal article" date="2019" name="G3 (Bethesda)">
        <title>Genome Assemblies of Two Rare Opportunistic Yeast Pathogens: Diutina rugosa (syn. Candida rugosa) and Trichomonascus ciferrii (syn. Candida ciferrii).</title>
        <authorList>
            <person name="Mixao V."/>
            <person name="Saus E."/>
            <person name="Hansen A.P."/>
            <person name="Lass-Florl C."/>
            <person name="Gabaldon T."/>
        </authorList>
    </citation>
    <scope>NUCLEOTIDE SEQUENCE</scope>
    <source>
        <strain evidence="1">CBS 4856</strain>
    </source>
</reference>
<name>A0A642UH67_9ASCO</name>
<organism evidence="1 2">
    <name type="scientific">Trichomonascus ciferrii</name>
    <dbReference type="NCBI Taxonomy" id="44093"/>
    <lineage>
        <taxon>Eukaryota</taxon>
        <taxon>Fungi</taxon>
        <taxon>Dikarya</taxon>
        <taxon>Ascomycota</taxon>
        <taxon>Saccharomycotina</taxon>
        <taxon>Dipodascomycetes</taxon>
        <taxon>Dipodascales</taxon>
        <taxon>Trichomonascaceae</taxon>
        <taxon>Trichomonascus</taxon>
        <taxon>Trichomonascus ciferrii complex</taxon>
    </lineage>
</organism>
<sequence>MKLNYLSVALFSAIFGQTAPTFPGKDRFTLMVHSDDARTNNTQIALLRVDENIVKNFGYITSDHKPGLFTLNATILARDASQYPGDEREAAYIYPTANTPVLEVGQIIPTGTHYWQSGYNFTEQGYLEINGTTDGWQACTDIEGYDQYDYPVASWFENAEDIDHDRCHPIQIRRMILL</sequence>
<evidence type="ECO:0000313" key="1">
    <source>
        <dbReference type="EMBL" id="KAA8898928.1"/>
    </source>
</evidence>
<proteinExistence type="predicted"/>
<dbReference type="VEuPathDB" id="FungiDB:TRICI_006437"/>
<dbReference type="AlphaFoldDB" id="A0A642UH67"/>